<feature type="transmembrane region" description="Helical" evidence="1">
    <location>
        <begin position="12"/>
        <end position="35"/>
    </location>
</feature>
<dbReference type="EMBL" id="JBHULU010000009">
    <property type="protein sequence ID" value="MFD2513386.1"/>
    <property type="molecule type" value="Genomic_DNA"/>
</dbReference>
<protein>
    <submittedName>
        <fullName evidence="2">Uncharacterized protein</fullName>
    </submittedName>
</protein>
<gene>
    <name evidence="2" type="ORF">ACFSRY_05875</name>
</gene>
<keyword evidence="1" id="KW-1133">Transmembrane helix</keyword>
<proteinExistence type="predicted"/>
<reference evidence="3" key="1">
    <citation type="journal article" date="2019" name="Int. J. Syst. Evol. Microbiol.">
        <title>The Global Catalogue of Microorganisms (GCM) 10K type strain sequencing project: providing services to taxonomists for standard genome sequencing and annotation.</title>
        <authorList>
            <consortium name="The Broad Institute Genomics Platform"/>
            <consortium name="The Broad Institute Genome Sequencing Center for Infectious Disease"/>
            <person name="Wu L."/>
            <person name="Ma J."/>
        </authorList>
    </citation>
    <scope>NUCLEOTIDE SEQUENCE [LARGE SCALE GENOMIC DNA]</scope>
    <source>
        <strain evidence="3">KCTC 42498</strain>
    </source>
</reference>
<evidence type="ECO:0000313" key="2">
    <source>
        <dbReference type="EMBL" id="MFD2513386.1"/>
    </source>
</evidence>
<evidence type="ECO:0000313" key="3">
    <source>
        <dbReference type="Proteomes" id="UP001597544"/>
    </source>
</evidence>
<keyword evidence="1" id="KW-0812">Transmembrane</keyword>
<name>A0ABW5IIC0_9BACT</name>
<sequence length="384" mass="44334">MLVFESCDRKKISFYVVSFIVCLALTGHSAASVYVQPQAESITLPYTPDSEFLSLSVEEKDLFSSEEVLHFKLIVDYKELLKDRGEERGYHAAVISYKDKKGAVVTEELKVKVRGNRRRDPAVCKFPPLQLNFKRSTVKHTVFGDVNKLKMVTHCIGDDYVLREYLVYKLYNIVTDRSFKVRLCLVSYEDLHNKRKTEIRYGFLIEDDDSMAGRNGGVIVADELRIRMDRTDSLSMAMLAVFQFMIGNTDWSVPYRHNIEIIHVAPDYVAVPFDFDYCGMVNAPYAQPPPELGISSVQERLFRGYGFSDEIYKKVIDFFNLHRGEIYAVYNNSGMLSKRSKKYSLKYLDSFYKTLNRPKDFQREIVSAGDYNQKNIISIKGLEK</sequence>
<organism evidence="2 3">
    <name type="scientific">Pontibacter locisalis</name>
    <dbReference type="NCBI Taxonomy" id="1719035"/>
    <lineage>
        <taxon>Bacteria</taxon>
        <taxon>Pseudomonadati</taxon>
        <taxon>Bacteroidota</taxon>
        <taxon>Cytophagia</taxon>
        <taxon>Cytophagales</taxon>
        <taxon>Hymenobacteraceae</taxon>
        <taxon>Pontibacter</taxon>
    </lineage>
</organism>
<dbReference type="Proteomes" id="UP001597544">
    <property type="component" value="Unassembled WGS sequence"/>
</dbReference>
<dbReference type="RefSeq" id="WP_377504008.1">
    <property type="nucleotide sequence ID" value="NZ_JBHULU010000009.1"/>
</dbReference>
<comment type="caution">
    <text evidence="2">The sequence shown here is derived from an EMBL/GenBank/DDBJ whole genome shotgun (WGS) entry which is preliminary data.</text>
</comment>
<keyword evidence="3" id="KW-1185">Reference proteome</keyword>
<accession>A0ABW5IIC0</accession>
<evidence type="ECO:0000256" key="1">
    <source>
        <dbReference type="SAM" id="Phobius"/>
    </source>
</evidence>
<keyword evidence="1" id="KW-0472">Membrane</keyword>